<reference evidence="8" key="1">
    <citation type="submission" date="2025-08" db="UniProtKB">
        <authorList>
            <consortium name="RefSeq"/>
        </authorList>
    </citation>
    <scope>IDENTIFICATION</scope>
</reference>
<evidence type="ECO:0000256" key="3">
    <source>
        <dbReference type="ARBA" id="ARBA00022801"/>
    </source>
</evidence>
<organism evidence="7 8">
    <name type="scientific">Gymnodraco acuticeps</name>
    <name type="common">Antarctic dragonfish</name>
    <dbReference type="NCBI Taxonomy" id="8218"/>
    <lineage>
        <taxon>Eukaryota</taxon>
        <taxon>Metazoa</taxon>
        <taxon>Chordata</taxon>
        <taxon>Craniata</taxon>
        <taxon>Vertebrata</taxon>
        <taxon>Euteleostomi</taxon>
        <taxon>Actinopterygii</taxon>
        <taxon>Neopterygii</taxon>
        <taxon>Teleostei</taxon>
        <taxon>Neoteleostei</taxon>
        <taxon>Acanthomorphata</taxon>
        <taxon>Eupercaria</taxon>
        <taxon>Perciformes</taxon>
        <taxon>Notothenioidei</taxon>
        <taxon>Bathydraconidae</taxon>
        <taxon>Gymnodraco</taxon>
    </lineage>
</organism>
<evidence type="ECO:0000313" key="7">
    <source>
        <dbReference type="Proteomes" id="UP000515161"/>
    </source>
</evidence>
<keyword evidence="4" id="KW-0269">Exonuclease</keyword>
<protein>
    <submittedName>
        <fullName evidence="8">Uncharacterized protein LOC117542824 isoform X1</fullName>
    </submittedName>
</protein>
<dbReference type="InParanoid" id="A0A6P8TQX9"/>
<dbReference type="RefSeq" id="XP_034066568.1">
    <property type="nucleotide sequence ID" value="XM_034210677.1"/>
</dbReference>
<keyword evidence="5" id="KW-0862">Zinc</keyword>
<dbReference type="KEGG" id="gacu:117542824"/>
<evidence type="ECO:0000256" key="2">
    <source>
        <dbReference type="ARBA" id="ARBA00022759"/>
    </source>
</evidence>
<dbReference type="PANTHER" id="PTHR47526">
    <property type="entry name" value="ATP-DEPENDENT DNA HELICASE"/>
    <property type="match status" value="1"/>
</dbReference>
<keyword evidence="1" id="KW-0540">Nuclease</keyword>
<name>A0A6P8TQX9_GYMAC</name>
<proteinExistence type="predicted"/>
<dbReference type="GeneID" id="117542824"/>
<dbReference type="GO" id="GO:0004527">
    <property type="term" value="F:exonuclease activity"/>
    <property type="evidence" value="ECO:0007669"/>
    <property type="project" value="UniProtKB-KW"/>
</dbReference>
<evidence type="ECO:0000259" key="6">
    <source>
        <dbReference type="PROSITE" id="PS50966"/>
    </source>
</evidence>
<dbReference type="GO" id="GO:0004519">
    <property type="term" value="F:endonuclease activity"/>
    <property type="evidence" value="ECO:0007669"/>
    <property type="project" value="UniProtKB-KW"/>
</dbReference>
<dbReference type="PANTHER" id="PTHR47526:SF4">
    <property type="entry name" value="SWIM-TYPE DOMAIN-CONTAINING PROTEIN"/>
    <property type="match status" value="1"/>
</dbReference>
<keyword evidence="3" id="KW-0378">Hydrolase</keyword>
<keyword evidence="7" id="KW-1185">Reference proteome</keyword>
<sequence length="424" mass="48451">MEDTDYVKQLNEPARRRYREKITAHIGYDPYQLKKSDFSRDLSDLPAVEAMDITSYLVLHTSYYTASQMKAYKSMEAFNYFVCGWVNDLGTKTALNKCRLVFARVNHSQRSGETPLKTWIVAKEDGEVVTAHCNCMAGLSESCSHVGAVLFAIKAGVKMRETASCTTEKCKWLMPSHVKKVFRPQWSVSCSCRPCLSHCYTAPTCMFTYMLVCLSHVQIPAAPVAMIDFSSAKSKKQNLDDAIAGRTGEKHTFQRPTVQGSKLERGSERYMQFFKTLSRNSPRSAALMSREPYYREFVPKSVSKHPKPLPQYRTQEMLQLSPTELQNACQDFRQEELTQPQVQVVEEETRNQSLSPIWFSQRAGRITASRLKQVLQTSLAQPSKSLIKSICYPEAHKFSTAATRYLLGIREPIRMEYSPRPWYN</sequence>
<dbReference type="Gene3D" id="3.90.320.10">
    <property type="match status" value="1"/>
</dbReference>
<dbReference type="PROSITE" id="PS50966">
    <property type="entry name" value="ZF_SWIM"/>
    <property type="match status" value="1"/>
</dbReference>
<evidence type="ECO:0000256" key="4">
    <source>
        <dbReference type="ARBA" id="ARBA00022839"/>
    </source>
</evidence>
<dbReference type="Pfam" id="PF01771">
    <property type="entry name" value="Viral_alk_exo"/>
    <property type="match status" value="1"/>
</dbReference>
<dbReference type="AlphaFoldDB" id="A0A6P8TQX9"/>
<keyword evidence="2" id="KW-0255">Endonuclease</keyword>
<evidence type="ECO:0000256" key="1">
    <source>
        <dbReference type="ARBA" id="ARBA00022722"/>
    </source>
</evidence>
<keyword evidence="5" id="KW-0479">Metal-binding</keyword>
<feature type="domain" description="SWIM-type" evidence="6">
    <location>
        <begin position="118"/>
        <end position="154"/>
    </location>
</feature>
<keyword evidence="5" id="KW-0863">Zinc-finger</keyword>
<evidence type="ECO:0000256" key="5">
    <source>
        <dbReference type="PROSITE-ProRule" id="PRU00325"/>
    </source>
</evidence>
<dbReference type="InterPro" id="IPR007527">
    <property type="entry name" value="Znf_SWIM"/>
</dbReference>
<evidence type="ECO:0000313" key="8">
    <source>
        <dbReference type="RefSeq" id="XP_034066568.1"/>
    </source>
</evidence>
<dbReference type="Proteomes" id="UP000515161">
    <property type="component" value="Unplaced"/>
</dbReference>
<dbReference type="OrthoDB" id="6155932at2759"/>
<gene>
    <name evidence="8" type="primary">LOC117542824</name>
</gene>
<accession>A0A6P8TQX9</accession>
<dbReference type="InterPro" id="IPR034720">
    <property type="entry name" value="Viral_alk_exo"/>
</dbReference>
<dbReference type="GO" id="GO:0008270">
    <property type="term" value="F:zinc ion binding"/>
    <property type="evidence" value="ECO:0007669"/>
    <property type="project" value="UniProtKB-KW"/>
</dbReference>
<dbReference type="InterPro" id="IPR011604">
    <property type="entry name" value="PDDEXK-like_dom_sf"/>
</dbReference>